<dbReference type="Pfam" id="PF22020">
    <property type="entry name" value="RlmL_1st"/>
    <property type="match status" value="1"/>
</dbReference>
<proteinExistence type="predicted"/>
<protein>
    <recommendedName>
        <fullName evidence="4">THUMP domain-containing protein</fullName>
    </recommendedName>
</protein>
<keyword evidence="1" id="KW-0489">Methyltransferase</keyword>
<dbReference type="EMBL" id="JNUP01000003">
    <property type="protein sequence ID" value="KGE73677.1"/>
    <property type="molecule type" value="Genomic_DNA"/>
</dbReference>
<dbReference type="PROSITE" id="PS01261">
    <property type="entry name" value="UPF0020"/>
    <property type="match status" value="1"/>
</dbReference>
<organism evidence="5 6">
    <name type="scientific">Spirochaeta lutea</name>
    <dbReference type="NCBI Taxonomy" id="1480694"/>
    <lineage>
        <taxon>Bacteria</taxon>
        <taxon>Pseudomonadati</taxon>
        <taxon>Spirochaetota</taxon>
        <taxon>Spirochaetia</taxon>
        <taxon>Spirochaetales</taxon>
        <taxon>Spirochaetaceae</taxon>
        <taxon>Spirochaeta</taxon>
    </lineage>
</organism>
<dbReference type="eggNOG" id="COG0116">
    <property type="taxonomic scope" value="Bacteria"/>
</dbReference>
<dbReference type="Pfam" id="PF02926">
    <property type="entry name" value="THUMP"/>
    <property type="match status" value="1"/>
</dbReference>
<dbReference type="PANTHER" id="PTHR47313">
    <property type="entry name" value="RIBOSOMAL RNA LARGE SUBUNIT METHYLTRANSFERASE K/L"/>
    <property type="match status" value="1"/>
</dbReference>
<dbReference type="PANTHER" id="PTHR47313:SF1">
    <property type="entry name" value="RIBOSOMAL RNA LARGE SUBUNIT METHYLTRANSFERASE K_L"/>
    <property type="match status" value="1"/>
</dbReference>
<dbReference type="GO" id="GO:0070043">
    <property type="term" value="F:rRNA (guanine-N7-)-methyltransferase activity"/>
    <property type="evidence" value="ECO:0007669"/>
    <property type="project" value="TreeGrafter"/>
</dbReference>
<evidence type="ECO:0000256" key="1">
    <source>
        <dbReference type="ARBA" id="ARBA00022603"/>
    </source>
</evidence>
<dbReference type="SUPFAM" id="SSF53335">
    <property type="entry name" value="S-adenosyl-L-methionine-dependent methyltransferases"/>
    <property type="match status" value="1"/>
</dbReference>
<evidence type="ECO:0000313" key="5">
    <source>
        <dbReference type="EMBL" id="KGE73677.1"/>
    </source>
</evidence>
<dbReference type="OrthoDB" id="9809404at2"/>
<dbReference type="CDD" id="cd11715">
    <property type="entry name" value="THUMP_AdoMetMT"/>
    <property type="match status" value="1"/>
</dbReference>
<reference evidence="5 6" key="1">
    <citation type="submission" date="2014-05" db="EMBL/GenBank/DDBJ databases">
        <title>De novo Genome Sequence of Spirocheata sp.</title>
        <authorList>
            <person name="Shivani Y."/>
            <person name="Subhash Y."/>
            <person name="Tushar L."/>
            <person name="Sasikala C."/>
            <person name="Ramana C.V."/>
        </authorList>
    </citation>
    <scope>NUCLEOTIDE SEQUENCE [LARGE SCALE GENOMIC DNA]</scope>
    <source>
        <strain evidence="5 6">JC230</strain>
    </source>
</reference>
<dbReference type="GO" id="GO:0008990">
    <property type="term" value="F:rRNA (guanine-N2-)-methyltransferase activity"/>
    <property type="evidence" value="ECO:0007669"/>
    <property type="project" value="TreeGrafter"/>
</dbReference>
<feature type="domain" description="THUMP" evidence="4">
    <location>
        <begin position="46"/>
        <end position="156"/>
    </location>
</feature>
<evidence type="ECO:0000313" key="6">
    <source>
        <dbReference type="Proteomes" id="UP000029692"/>
    </source>
</evidence>
<gene>
    <name evidence="5" type="ORF">DC28_00065</name>
</gene>
<dbReference type="PROSITE" id="PS00092">
    <property type="entry name" value="N6_MTASE"/>
    <property type="match status" value="1"/>
</dbReference>
<dbReference type="InterPro" id="IPR053943">
    <property type="entry name" value="RlmKL-like_Mtase_CS"/>
</dbReference>
<comment type="caution">
    <text evidence="5">The sequence shown here is derived from an EMBL/GenBank/DDBJ whole genome shotgun (WGS) entry which is preliminary data.</text>
</comment>
<dbReference type="PROSITE" id="PS51165">
    <property type="entry name" value="THUMP"/>
    <property type="match status" value="1"/>
</dbReference>
<dbReference type="STRING" id="1480694.DC28_00065"/>
<dbReference type="RefSeq" id="WP_037544575.1">
    <property type="nucleotide sequence ID" value="NZ_JNUP01000003.1"/>
</dbReference>
<evidence type="ECO:0000259" key="4">
    <source>
        <dbReference type="PROSITE" id="PS51165"/>
    </source>
</evidence>
<dbReference type="GO" id="GO:0003723">
    <property type="term" value="F:RNA binding"/>
    <property type="evidence" value="ECO:0007669"/>
    <property type="project" value="UniProtKB-UniRule"/>
</dbReference>
<accession>A0A098R4J1</accession>
<keyword evidence="2" id="KW-0808">Transferase</keyword>
<keyword evidence="6" id="KW-1185">Reference proteome</keyword>
<dbReference type="Gene3D" id="3.40.50.150">
    <property type="entry name" value="Vaccinia Virus protein VP39"/>
    <property type="match status" value="1"/>
</dbReference>
<dbReference type="Gene3D" id="3.30.2130.30">
    <property type="match status" value="1"/>
</dbReference>
<dbReference type="AlphaFoldDB" id="A0A098R4J1"/>
<sequence length="387" mass="43219">MSREIEFAITTIPGLEDVAAQECGGLGITIEATSSGFIRCRGKKENLTRLLLFTRTVLRVLDPIFQGNFQSQGDLEKHLFRFSWERFLRPWQTFKILTIGRSSLASDRFLTLRIKDSIVDRLSLKQGKRPSVDTKNPDVTLTLFLGDSNVTVYRDAAGKPLSFRGYRSQAGEAPLNEVIAAGLCNILGWQGRGVFIDPMCGSGTIAIEAALISKGLYPQRSRPQGFAISHWPDKKAFGWQDSAEFSPEPLHGEFCIIAADRDPKMIKYARQNARRAGVEMDIHFVHSPFNQLHERTAGIRSGLSSSGENHQEFILMNPPYDKRLNLQDDPGLYTDIGDTLKQQWSGAVAGVFTANGNQAKHIGLRTDRKITIKNGPLDGRFLIYTLY</sequence>
<dbReference type="SMART" id="SM00981">
    <property type="entry name" value="THUMP"/>
    <property type="match status" value="1"/>
</dbReference>
<keyword evidence="3" id="KW-0694">RNA-binding</keyword>
<dbReference type="InterPro" id="IPR029063">
    <property type="entry name" value="SAM-dependent_MTases_sf"/>
</dbReference>
<dbReference type="Proteomes" id="UP000029692">
    <property type="component" value="Unassembled WGS sequence"/>
</dbReference>
<dbReference type="InterPro" id="IPR002052">
    <property type="entry name" value="DNA_methylase_N6_adenine_CS"/>
</dbReference>
<dbReference type="InterPro" id="IPR054170">
    <property type="entry name" value="RlmL_1st"/>
</dbReference>
<dbReference type="InterPro" id="IPR004114">
    <property type="entry name" value="THUMP_dom"/>
</dbReference>
<evidence type="ECO:0000256" key="3">
    <source>
        <dbReference type="PROSITE-ProRule" id="PRU00529"/>
    </source>
</evidence>
<evidence type="ECO:0000256" key="2">
    <source>
        <dbReference type="ARBA" id="ARBA00022679"/>
    </source>
</evidence>
<dbReference type="Pfam" id="PF01170">
    <property type="entry name" value="UPF0020"/>
    <property type="match status" value="1"/>
</dbReference>
<dbReference type="InterPro" id="IPR000241">
    <property type="entry name" value="RlmKL-like_Mtase"/>
</dbReference>
<name>A0A098R4J1_9SPIO</name>